<dbReference type="PANTHER" id="PTHR43774">
    <property type="entry name" value="PEPTIDE METHIONINE SULFOXIDE REDUCTASE"/>
    <property type="match status" value="1"/>
</dbReference>
<dbReference type="Pfam" id="PF01625">
    <property type="entry name" value="PMSR"/>
    <property type="match status" value="1"/>
</dbReference>
<reference evidence="6" key="1">
    <citation type="submission" date="2023-01" db="EMBL/GenBank/DDBJ databases">
        <title>Metagenome sequencing of chrysophaentin producing Chrysophaeum taylorii.</title>
        <authorList>
            <person name="Davison J."/>
            <person name="Bewley C."/>
        </authorList>
    </citation>
    <scope>NUCLEOTIDE SEQUENCE</scope>
    <source>
        <strain evidence="6">NIES-1699</strain>
    </source>
</reference>
<name>A0AAD7U7W5_9STRA</name>
<dbReference type="EC" id="1.8.4.11" evidence="2"/>
<evidence type="ECO:0000256" key="2">
    <source>
        <dbReference type="ARBA" id="ARBA00012502"/>
    </source>
</evidence>
<comment type="similarity">
    <text evidence="1">Belongs to the MsrA Met sulfoxide reductase family.</text>
</comment>
<evidence type="ECO:0000259" key="5">
    <source>
        <dbReference type="Pfam" id="PF01625"/>
    </source>
</evidence>
<evidence type="ECO:0000313" key="6">
    <source>
        <dbReference type="EMBL" id="KAJ8599900.1"/>
    </source>
</evidence>
<keyword evidence="7" id="KW-1185">Reference proteome</keyword>
<dbReference type="GO" id="GO:0008113">
    <property type="term" value="F:peptide-methionine (S)-S-oxide reductase activity"/>
    <property type="evidence" value="ECO:0007669"/>
    <property type="project" value="UniProtKB-EC"/>
</dbReference>
<comment type="caution">
    <text evidence="6">The sequence shown here is derived from an EMBL/GenBank/DDBJ whole genome shotgun (WGS) entry which is preliminary data.</text>
</comment>
<evidence type="ECO:0000256" key="3">
    <source>
        <dbReference type="ARBA" id="ARBA00023002"/>
    </source>
</evidence>
<dbReference type="SUPFAM" id="SSF55068">
    <property type="entry name" value="Peptide methionine sulfoxide reductase"/>
    <property type="match status" value="1"/>
</dbReference>
<dbReference type="NCBIfam" id="TIGR00401">
    <property type="entry name" value="msrA"/>
    <property type="match status" value="1"/>
</dbReference>
<accession>A0AAD7U7W5</accession>
<evidence type="ECO:0000313" key="7">
    <source>
        <dbReference type="Proteomes" id="UP001230188"/>
    </source>
</evidence>
<dbReference type="Gene3D" id="3.30.1060.10">
    <property type="entry name" value="Peptide methionine sulphoxide reductase MsrA"/>
    <property type="match status" value="1"/>
</dbReference>
<dbReference type="InterPro" id="IPR002569">
    <property type="entry name" value="Met_Sox_Rdtase_MsrA_dom"/>
</dbReference>
<gene>
    <name evidence="6" type="ORF">CTAYLR_002822</name>
</gene>
<evidence type="ECO:0000256" key="1">
    <source>
        <dbReference type="ARBA" id="ARBA00005591"/>
    </source>
</evidence>
<dbReference type="EMBL" id="JAQMWT010000533">
    <property type="protein sequence ID" value="KAJ8599900.1"/>
    <property type="molecule type" value="Genomic_DNA"/>
</dbReference>
<dbReference type="InterPro" id="IPR036509">
    <property type="entry name" value="Met_Sox_Rdtase_MsrA_sf"/>
</dbReference>
<proteinExistence type="inferred from homology"/>
<dbReference type="AlphaFoldDB" id="A0AAD7U7W5"/>
<dbReference type="Proteomes" id="UP001230188">
    <property type="component" value="Unassembled WGS sequence"/>
</dbReference>
<organism evidence="6 7">
    <name type="scientific">Chrysophaeum taylorii</name>
    <dbReference type="NCBI Taxonomy" id="2483200"/>
    <lineage>
        <taxon>Eukaryota</taxon>
        <taxon>Sar</taxon>
        <taxon>Stramenopiles</taxon>
        <taxon>Ochrophyta</taxon>
        <taxon>Pelagophyceae</taxon>
        <taxon>Pelagomonadales</taxon>
        <taxon>Pelagomonadaceae</taxon>
        <taxon>Chrysophaeum</taxon>
    </lineage>
</organism>
<sequence>MGEELKESPREAVAVSTRVGYTGGATANPTYSSVCSGKTGHSEAVRVTYDPSVVSYEQLLSKFFALHDYKHPSKAQYMSAIFPQDDDQRKVAEHELAKLEGPVATVLKGATPWYDAEDYHQDYLNKRLRVRRF</sequence>
<dbReference type="PANTHER" id="PTHR43774:SF1">
    <property type="entry name" value="PEPTIDE METHIONINE SULFOXIDE REDUCTASE MSRA 2"/>
    <property type="match status" value="1"/>
</dbReference>
<evidence type="ECO:0000256" key="4">
    <source>
        <dbReference type="ARBA" id="ARBA00030643"/>
    </source>
</evidence>
<keyword evidence="3" id="KW-0560">Oxidoreductase</keyword>
<feature type="domain" description="Peptide methionine sulphoxide reductase MsrA" evidence="5">
    <location>
        <begin position="15"/>
        <end position="127"/>
    </location>
</feature>
<protein>
    <recommendedName>
        <fullName evidence="2">peptide-methionine (S)-S-oxide reductase</fullName>
        <ecNumber evidence="2">1.8.4.11</ecNumber>
    </recommendedName>
    <alternativeName>
        <fullName evidence="4">Peptide-methionine (S)-S-oxide reductase</fullName>
    </alternativeName>
</protein>